<organism evidence="7 8">
    <name type="scientific">Sulfuracidifex metallicus DSM 6482 = JCM 9184</name>
    <dbReference type="NCBI Taxonomy" id="523847"/>
    <lineage>
        <taxon>Archaea</taxon>
        <taxon>Thermoproteota</taxon>
        <taxon>Thermoprotei</taxon>
        <taxon>Sulfolobales</taxon>
        <taxon>Sulfolobaceae</taxon>
        <taxon>Sulfuracidifex</taxon>
    </lineage>
</organism>
<reference evidence="7 8" key="1">
    <citation type="submission" date="2019-10" db="EMBL/GenBank/DDBJ databases">
        <title>Sequencing and Assembly of Multiple Reported Metal-Biooxidizing Members of the Extremely Thermoacidophilic Archaeal Family Sulfolobaceae.</title>
        <authorList>
            <person name="Counts J.A."/>
            <person name="Kelly R.M."/>
        </authorList>
    </citation>
    <scope>NUCLEOTIDE SEQUENCE [LARGE SCALE GENOMIC DNA]</scope>
    <source>
        <strain evidence="7 8">DSM 6482</strain>
    </source>
</reference>
<feature type="transmembrane region" description="Helical" evidence="6">
    <location>
        <begin position="422"/>
        <end position="441"/>
    </location>
</feature>
<evidence type="ECO:0000256" key="3">
    <source>
        <dbReference type="ARBA" id="ARBA00022692"/>
    </source>
</evidence>
<feature type="transmembrane region" description="Helical" evidence="6">
    <location>
        <begin position="487"/>
        <end position="511"/>
    </location>
</feature>
<feature type="transmembrane region" description="Helical" evidence="6">
    <location>
        <begin position="126"/>
        <end position="148"/>
    </location>
</feature>
<keyword evidence="8" id="KW-1185">Reference proteome</keyword>
<keyword evidence="4 6" id="KW-1133">Transmembrane helix</keyword>
<comment type="caution">
    <text evidence="7">The sequence shown here is derived from an EMBL/GenBank/DDBJ whole genome shotgun (WGS) entry which is preliminary data.</text>
</comment>
<feature type="transmembrane region" description="Helical" evidence="6">
    <location>
        <begin position="178"/>
        <end position="200"/>
    </location>
</feature>
<sequence>MVQNNPSKNLFIRQSSGLVREVSPWSSSLATFGLVTGGVPILIIEWLFLSPGANLPLSFFISLLPTLLMASLFFIASVSMPRAGGDYVFNSRATNPMIGFVNYWGLWIAFALSLGIYSFYGAQWFAYLFTGLGIYFHNSLFLSLGNFFDGKIGEVSVGLVIVLFSSVIASLGKDHWKFIIYGGLISVVTTIIMFIGLVTITPSSFASSLSSVSGVPNAYTKVIHDAESNGLTFFSPLSATLLALPVVWYYYAWYNLPASWSGEMKSVKKNVFYSIVFTIAMVGVYYAIFSYLNIHAFGQKFLTSWSYIDCNGISDPVYSSLQDIGPFTPFFALIVDHNVLLYIIMFIALWLPNFYSNPPLVVALTRYMFAWSFDRIMPEWMADVNERYHIPLKSTILVSIIGLAGVLMYAFIPAISTVDVTIVFQIGYAVFALSTALMPYVKKRVYENAVPFKRKLLGVPIISIIGFLTFGFLIYTLALTWNNSFLLPINVSTIGSLIAIYGSGILIYYLAKLYTKRRIGIDMEMLFEEIPPE</sequence>
<evidence type="ECO:0000313" key="7">
    <source>
        <dbReference type="EMBL" id="MUN29416.1"/>
    </source>
</evidence>
<dbReference type="EMBL" id="WGGD01000005">
    <property type="protein sequence ID" value="MUN29416.1"/>
    <property type="molecule type" value="Genomic_DNA"/>
</dbReference>
<feature type="transmembrane region" description="Helical" evidence="6">
    <location>
        <begin position="461"/>
        <end position="481"/>
    </location>
</feature>
<feature type="transmembrane region" description="Helical" evidence="6">
    <location>
        <begin position="394"/>
        <end position="416"/>
    </location>
</feature>
<evidence type="ECO:0000256" key="4">
    <source>
        <dbReference type="ARBA" id="ARBA00022989"/>
    </source>
</evidence>
<feature type="transmembrane region" description="Helical" evidence="6">
    <location>
        <begin position="330"/>
        <end position="351"/>
    </location>
</feature>
<evidence type="ECO:0000256" key="6">
    <source>
        <dbReference type="SAM" id="Phobius"/>
    </source>
</evidence>
<evidence type="ECO:0000256" key="5">
    <source>
        <dbReference type="ARBA" id="ARBA00023136"/>
    </source>
</evidence>
<dbReference type="InterPro" id="IPR002293">
    <property type="entry name" value="AA/rel_permease1"/>
</dbReference>
<dbReference type="GO" id="GO:0022857">
    <property type="term" value="F:transmembrane transporter activity"/>
    <property type="evidence" value="ECO:0007669"/>
    <property type="project" value="InterPro"/>
</dbReference>
<evidence type="ECO:0000313" key="8">
    <source>
        <dbReference type="Proteomes" id="UP000470772"/>
    </source>
</evidence>
<feature type="transmembrane region" description="Helical" evidence="6">
    <location>
        <begin position="29"/>
        <end position="49"/>
    </location>
</feature>
<evidence type="ECO:0000256" key="1">
    <source>
        <dbReference type="ARBA" id="ARBA00004651"/>
    </source>
</evidence>
<keyword evidence="5 6" id="KW-0472">Membrane</keyword>
<dbReference type="Gene3D" id="1.20.1740.10">
    <property type="entry name" value="Amino acid/polyamine transporter I"/>
    <property type="match status" value="1"/>
</dbReference>
<feature type="transmembrane region" description="Helical" evidence="6">
    <location>
        <begin position="55"/>
        <end position="79"/>
    </location>
</feature>
<dbReference type="PANTHER" id="PTHR42770:SF7">
    <property type="entry name" value="MEMBRANE PROTEIN"/>
    <property type="match status" value="1"/>
</dbReference>
<protein>
    <submittedName>
        <fullName evidence="7">Amino acid permease</fullName>
    </submittedName>
</protein>
<dbReference type="Proteomes" id="UP000470772">
    <property type="component" value="Unassembled WGS sequence"/>
</dbReference>
<dbReference type="Pfam" id="PF13520">
    <property type="entry name" value="AA_permease_2"/>
    <property type="match status" value="1"/>
</dbReference>
<dbReference type="GO" id="GO:0005886">
    <property type="term" value="C:plasma membrane"/>
    <property type="evidence" value="ECO:0007669"/>
    <property type="project" value="UniProtKB-SubCell"/>
</dbReference>
<comment type="subcellular location">
    <subcellularLocation>
        <location evidence="1">Cell membrane</location>
        <topology evidence="1">Multi-pass membrane protein</topology>
    </subcellularLocation>
</comment>
<evidence type="ECO:0000256" key="2">
    <source>
        <dbReference type="ARBA" id="ARBA00022475"/>
    </source>
</evidence>
<feature type="transmembrane region" description="Helical" evidence="6">
    <location>
        <begin position="100"/>
        <end position="120"/>
    </location>
</feature>
<dbReference type="InterPro" id="IPR050367">
    <property type="entry name" value="APC_superfamily"/>
</dbReference>
<dbReference type="AlphaFoldDB" id="A0A6A9QK68"/>
<dbReference type="PIRSF" id="PIRSF006060">
    <property type="entry name" value="AA_transporter"/>
    <property type="match status" value="1"/>
</dbReference>
<keyword evidence="2" id="KW-1003">Cell membrane</keyword>
<accession>A0A6A9QK68</accession>
<feature type="transmembrane region" description="Helical" evidence="6">
    <location>
        <begin position="155"/>
        <end position="172"/>
    </location>
</feature>
<gene>
    <name evidence="7" type="ORF">GC250_08200</name>
</gene>
<feature type="transmembrane region" description="Helical" evidence="6">
    <location>
        <begin position="271"/>
        <end position="292"/>
    </location>
</feature>
<proteinExistence type="predicted"/>
<name>A0A6A9QK68_SULME</name>
<feature type="transmembrane region" description="Helical" evidence="6">
    <location>
        <begin position="231"/>
        <end position="251"/>
    </location>
</feature>
<dbReference type="PANTHER" id="PTHR42770">
    <property type="entry name" value="AMINO ACID TRANSPORTER-RELATED"/>
    <property type="match status" value="1"/>
</dbReference>
<keyword evidence="3 6" id="KW-0812">Transmembrane</keyword>